<protein>
    <submittedName>
        <fullName evidence="7">Crp/Fnr family transcriptional regulator</fullName>
    </submittedName>
</protein>
<evidence type="ECO:0000313" key="8">
    <source>
        <dbReference type="Proteomes" id="UP001595858"/>
    </source>
</evidence>
<dbReference type="EMBL" id="JBHSIY010000010">
    <property type="protein sequence ID" value="MFC4867828.1"/>
    <property type="molecule type" value="Genomic_DNA"/>
</dbReference>
<dbReference type="InterPro" id="IPR036390">
    <property type="entry name" value="WH_DNA-bd_sf"/>
</dbReference>
<dbReference type="InterPro" id="IPR014710">
    <property type="entry name" value="RmlC-like_jellyroll"/>
</dbReference>
<evidence type="ECO:0000256" key="3">
    <source>
        <dbReference type="ARBA" id="ARBA00023163"/>
    </source>
</evidence>
<dbReference type="SUPFAM" id="SSF51206">
    <property type="entry name" value="cAMP-binding domain-like"/>
    <property type="match status" value="1"/>
</dbReference>
<dbReference type="InterPro" id="IPR050397">
    <property type="entry name" value="Env_Response_Regulators"/>
</dbReference>
<dbReference type="PANTHER" id="PTHR24567:SF74">
    <property type="entry name" value="HTH-TYPE TRANSCRIPTIONAL REGULATOR ARCR"/>
    <property type="match status" value="1"/>
</dbReference>
<dbReference type="Gene3D" id="2.60.120.10">
    <property type="entry name" value="Jelly Rolls"/>
    <property type="match status" value="1"/>
</dbReference>
<evidence type="ECO:0000259" key="5">
    <source>
        <dbReference type="PROSITE" id="PS50042"/>
    </source>
</evidence>
<dbReference type="PROSITE" id="PS50042">
    <property type="entry name" value="CNMP_BINDING_3"/>
    <property type="match status" value="1"/>
</dbReference>
<evidence type="ECO:0000313" key="7">
    <source>
        <dbReference type="EMBL" id="MFC4867828.1"/>
    </source>
</evidence>
<feature type="region of interest" description="Disordered" evidence="4">
    <location>
        <begin position="1"/>
        <end position="37"/>
    </location>
</feature>
<dbReference type="RefSeq" id="WP_344145481.1">
    <property type="nucleotide sequence ID" value="NZ_BAAAQI010000014.1"/>
</dbReference>
<gene>
    <name evidence="7" type="ORF">ACFPCZ_14410</name>
</gene>
<keyword evidence="2" id="KW-0238">DNA-binding</keyword>
<evidence type="ECO:0000256" key="1">
    <source>
        <dbReference type="ARBA" id="ARBA00023015"/>
    </source>
</evidence>
<evidence type="ECO:0000256" key="4">
    <source>
        <dbReference type="SAM" id="MobiDB-lite"/>
    </source>
</evidence>
<dbReference type="SMART" id="SM00419">
    <property type="entry name" value="HTH_CRP"/>
    <property type="match status" value="1"/>
</dbReference>
<feature type="domain" description="HTH crp-type" evidence="6">
    <location>
        <begin position="174"/>
        <end position="254"/>
    </location>
</feature>
<dbReference type="SUPFAM" id="SSF46785">
    <property type="entry name" value="Winged helix' DNA-binding domain"/>
    <property type="match status" value="1"/>
</dbReference>
<dbReference type="InterPro" id="IPR018490">
    <property type="entry name" value="cNMP-bd_dom_sf"/>
</dbReference>
<dbReference type="CDD" id="cd00038">
    <property type="entry name" value="CAP_ED"/>
    <property type="match status" value="1"/>
</dbReference>
<dbReference type="InterPro" id="IPR000595">
    <property type="entry name" value="cNMP-bd_dom"/>
</dbReference>
<dbReference type="Pfam" id="PF13545">
    <property type="entry name" value="HTH_Crp_2"/>
    <property type="match status" value="1"/>
</dbReference>
<dbReference type="InterPro" id="IPR012318">
    <property type="entry name" value="HTH_CRP"/>
</dbReference>
<accession>A0ABV9SLQ0</accession>
<keyword evidence="3" id="KW-0804">Transcription</keyword>
<keyword evidence="8" id="KW-1185">Reference proteome</keyword>
<reference evidence="8" key="1">
    <citation type="journal article" date="2019" name="Int. J. Syst. Evol. Microbiol.">
        <title>The Global Catalogue of Microorganisms (GCM) 10K type strain sequencing project: providing services to taxonomists for standard genome sequencing and annotation.</title>
        <authorList>
            <consortium name="The Broad Institute Genomics Platform"/>
            <consortium name="The Broad Institute Genome Sequencing Center for Infectious Disease"/>
            <person name="Wu L."/>
            <person name="Ma J."/>
        </authorList>
    </citation>
    <scope>NUCLEOTIDE SEQUENCE [LARGE SCALE GENOMIC DNA]</scope>
    <source>
        <strain evidence="8">CGMCC 4.7304</strain>
    </source>
</reference>
<evidence type="ECO:0000256" key="2">
    <source>
        <dbReference type="ARBA" id="ARBA00023125"/>
    </source>
</evidence>
<organism evidence="7 8">
    <name type="scientific">Streptomonospora arabica</name>
    <dbReference type="NCBI Taxonomy" id="412417"/>
    <lineage>
        <taxon>Bacteria</taxon>
        <taxon>Bacillati</taxon>
        <taxon>Actinomycetota</taxon>
        <taxon>Actinomycetes</taxon>
        <taxon>Streptosporangiales</taxon>
        <taxon>Nocardiopsidaceae</taxon>
        <taxon>Streptomonospora</taxon>
    </lineage>
</organism>
<keyword evidence="1" id="KW-0805">Transcription regulation</keyword>
<comment type="caution">
    <text evidence="7">The sequence shown here is derived from an EMBL/GenBank/DDBJ whole genome shotgun (WGS) entry which is preliminary data.</text>
</comment>
<dbReference type="PROSITE" id="PS51063">
    <property type="entry name" value="HTH_CRP_2"/>
    <property type="match status" value="1"/>
</dbReference>
<dbReference type="SMART" id="SM00100">
    <property type="entry name" value="cNMP"/>
    <property type="match status" value="1"/>
</dbReference>
<dbReference type="Pfam" id="PF00027">
    <property type="entry name" value="cNMP_binding"/>
    <property type="match status" value="1"/>
</dbReference>
<dbReference type="PANTHER" id="PTHR24567">
    <property type="entry name" value="CRP FAMILY TRANSCRIPTIONAL REGULATORY PROTEIN"/>
    <property type="match status" value="1"/>
</dbReference>
<feature type="domain" description="Cyclic nucleotide-binding" evidence="5">
    <location>
        <begin position="44"/>
        <end position="160"/>
    </location>
</feature>
<dbReference type="Proteomes" id="UP001595858">
    <property type="component" value="Unassembled WGS sequence"/>
</dbReference>
<name>A0ABV9SLQ0_9ACTN</name>
<evidence type="ECO:0000259" key="6">
    <source>
        <dbReference type="PROSITE" id="PS51063"/>
    </source>
</evidence>
<sequence>MWPDSANSPRPHCFRRPPGNQHPRSGKPTNGRCPIGRQGFGGLLTDDQWARLAKAGRTRSFAAQETMIRQGEREDSVFLLLEGMVKVTMVQPDGTGLLLALRGHGESLGELSALSGLPRSATVMPSTGRCLTRVLTSAQFRLLVKSMDLEQVLWRHLVRRQTESDSLRAEMASLTARQRLAATLLRLAQLMGSGSESAPRSARRSVVVRLGLSQRELGDSIGLSRAAVAEEFKRLRGLGVIRTGREFVAIADVDRLQAIAQAE</sequence>
<proteinExistence type="predicted"/>